<dbReference type="HAMAP" id="MF_01139">
    <property type="entry name" value="ISPT"/>
    <property type="match status" value="1"/>
</dbReference>
<feature type="binding site" evidence="2">
    <location>
        <begin position="13"/>
        <end position="16"/>
    </location>
    <ligand>
        <name>substrate</name>
    </ligand>
</feature>
<feature type="binding site" evidence="2">
    <location>
        <position position="17"/>
    </location>
    <ligand>
        <name>substrate</name>
    </ligand>
</feature>
<feature type="active site" evidence="2">
    <location>
        <position position="12"/>
    </location>
</feature>
<comment type="subunit">
    <text evidence="2">Homodimer.</text>
</comment>
<keyword evidence="4" id="KW-1185">Reference proteome</keyword>
<comment type="cofactor">
    <cofactor evidence="2">
        <name>Mg(2+)</name>
        <dbReference type="ChEBI" id="CHEBI:18420"/>
    </cofactor>
    <text evidence="2">Binds 2 magnesium ions per subunit.</text>
</comment>
<feature type="binding site" evidence="2">
    <location>
        <begin position="57"/>
        <end position="59"/>
    </location>
    <ligand>
        <name>substrate</name>
    </ligand>
</feature>
<sequence>MNELKHLAIIMDGNGRWAKAHILERSAGHEAGARVVEDIAIFAAKRGIKTLSLYAFSTENWRRPQREVDFLMKLLSKFLKSKEQMIVQNNIRFHTIGDISAFDADLRAQIQQLKSLSAANTGLNLVLALNYGARDELSRACAKLAKNNSEFSEDNISAALDTAEFGDVDLLIRTGGEQRLSNFLLWQASYAELVFCPTLWPDFTSAECEQICAKFEQTHRRFGGL</sequence>
<feature type="active site" description="Proton acceptor" evidence="2">
    <location>
        <position position="60"/>
    </location>
</feature>
<feature type="binding site" evidence="2">
    <location>
        <position position="173"/>
    </location>
    <ligand>
        <name>substrate</name>
    </ligand>
</feature>
<feature type="binding site" evidence="2">
    <location>
        <position position="61"/>
    </location>
    <ligand>
        <name>substrate</name>
    </ligand>
</feature>
<dbReference type="Gene3D" id="3.40.1180.10">
    <property type="entry name" value="Decaprenyl diphosphate synthase-like"/>
    <property type="match status" value="1"/>
</dbReference>
<dbReference type="InterPro" id="IPR001441">
    <property type="entry name" value="UPP_synth-like"/>
</dbReference>
<dbReference type="RefSeq" id="WP_302243359.1">
    <property type="nucleotide sequence ID" value="NZ_JAULJQ010000001.1"/>
</dbReference>
<organism evidence="3 4">
    <name type="scientific">Campylobacter magnus</name>
    <dbReference type="NCBI Taxonomy" id="3026462"/>
    <lineage>
        <taxon>Bacteria</taxon>
        <taxon>Pseudomonadati</taxon>
        <taxon>Campylobacterota</taxon>
        <taxon>Epsilonproteobacteria</taxon>
        <taxon>Campylobacterales</taxon>
        <taxon>Campylobacteraceae</taxon>
        <taxon>Campylobacter</taxon>
    </lineage>
</organism>
<keyword evidence="2" id="KW-0460">Magnesium</keyword>
<proteinExistence type="inferred from homology"/>
<dbReference type="SUPFAM" id="SSF64005">
    <property type="entry name" value="Undecaprenyl diphosphate synthase"/>
    <property type="match status" value="1"/>
</dbReference>
<evidence type="ECO:0000256" key="1">
    <source>
        <dbReference type="ARBA" id="ARBA00022679"/>
    </source>
</evidence>
<comment type="caution">
    <text evidence="3">The sequence shown here is derived from an EMBL/GenBank/DDBJ whole genome shotgun (WGS) entry which is preliminary data.</text>
</comment>
<dbReference type="CDD" id="cd00475">
    <property type="entry name" value="Cis_IPPS"/>
    <property type="match status" value="1"/>
</dbReference>
<name>A0ABT8T567_9BACT</name>
<dbReference type="GO" id="GO:0016740">
    <property type="term" value="F:transferase activity"/>
    <property type="evidence" value="ECO:0007669"/>
    <property type="project" value="UniProtKB-KW"/>
</dbReference>
<protein>
    <recommendedName>
        <fullName evidence="2">Isoprenyl transferase</fullName>
        <ecNumber evidence="2">2.5.1.-</ecNumber>
    </recommendedName>
</protein>
<feature type="binding site" evidence="2">
    <location>
        <position position="25"/>
    </location>
    <ligand>
        <name>substrate</name>
    </ligand>
</feature>
<dbReference type="InterPro" id="IPR018520">
    <property type="entry name" value="UPP_synth-like_CS"/>
</dbReference>
<dbReference type="EMBL" id="JAULJQ010000001">
    <property type="protein sequence ID" value="MDO2408632.1"/>
    <property type="molecule type" value="Genomic_DNA"/>
</dbReference>
<keyword evidence="1 2" id="KW-0808">Transferase</keyword>
<evidence type="ECO:0000256" key="2">
    <source>
        <dbReference type="HAMAP-Rule" id="MF_01139"/>
    </source>
</evidence>
<gene>
    <name evidence="3" type="primary">uppS</name>
    <name evidence="3" type="ORF">Q2362_00775</name>
</gene>
<feature type="binding site" evidence="2">
    <location>
        <begin position="179"/>
        <end position="181"/>
    </location>
    <ligand>
        <name>substrate</name>
    </ligand>
</feature>
<accession>A0ABT8T567</accession>
<feature type="binding site" evidence="2">
    <location>
        <position position="12"/>
    </location>
    <ligand>
        <name>Mg(2+)</name>
        <dbReference type="ChEBI" id="CHEBI:18420"/>
    </ligand>
</feature>
<dbReference type="Proteomes" id="UP001171111">
    <property type="component" value="Unassembled WGS sequence"/>
</dbReference>
<dbReference type="NCBIfam" id="TIGR00055">
    <property type="entry name" value="uppS"/>
    <property type="match status" value="1"/>
</dbReference>
<feature type="binding site" evidence="2">
    <location>
        <position position="192"/>
    </location>
    <ligand>
        <name>Mg(2+)</name>
        <dbReference type="ChEBI" id="CHEBI:18420"/>
    </ligand>
</feature>
<evidence type="ECO:0000313" key="4">
    <source>
        <dbReference type="Proteomes" id="UP001171111"/>
    </source>
</evidence>
<dbReference type="Pfam" id="PF01255">
    <property type="entry name" value="Prenyltransf"/>
    <property type="match status" value="1"/>
</dbReference>
<dbReference type="PANTHER" id="PTHR10291:SF0">
    <property type="entry name" value="DEHYDRODOLICHYL DIPHOSPHATE SYNTHASE 2"/>
    <property type="match status" value="1"/>
</dbReference>
<feature type="binding site" evidence="2">
    <location>
        <position position="29"/>
    </location>
    <ligand>
        <name>substrate</name>
    </ligand>
</feature>
<comment type="function">
    <text evidence="2">Catalyzes the condensation of isopentenyl diphosphate (IPP) with allylic pyrophosphates generating different type of terpenoids.</text>
</comment>
<dbReference type="InterPro" id="IPR036424">
    <property type="entry name" value="UPP_synth-like_sf"/>
</dbReference>
<keyword evidence="2" id="KW-0479">Metal-binding</keyword>
<reference evidence="3 4" key="1">
    <citation type="submission" date="2023-06" db="EMBL/GenBank/DDBJ databases">
        <title>Campylobacter magnum sp. nov., isolated from cecal contents of domestic pigs (Sus scrofa domesticus).</title>
        <authorList>
            <person name="Papic B."/>
            <person name="Gruntar I."/>
        </authorList>
    </citation>
    <scope>NUCLEOTIDE SEQUENCE [LARGE SCALE GENOMIC DNA]</scope>
    <source>
        <strain evidence="4">34484-21</strain>
    </source>
</reference>
<dbReference type="PROSITE" id="PS01066">
    <property type="entry name" value="UPP_SYNTHASE"/>
    <property type="match status" value="1"/>
</dbReference>
<dbReference type="PANTHER" id="PTHR10291">
    <property type="entry name" value="DEHYDRODOLICHYL DIPHOSPHATE SYNTHASE FAMILY MEMBER"/>
    <property type="match status" value="1"/>
</dbReference>
<feature type="binding site" evidence="2">
    <location>
        <position position="63"/>
    </location>
    <ligand>
        <name>substrate</name>
    </ligand>
</feature>
<comment type="similarity">
    <text evidence="2">Belongs to the UPP synthase family.</text>
</comment>
<evidence type="ECO:0000313" key="3">
    <source>
        <dbReference type="EMBL" id="MDO2408632.1"/>
    </source>
</evidence>
<dbReference type="EC" id="2.5.1.-" evidence="2"/>